<organism evidence="1 2">
    <name type="scientific">Microcoleus asticus IPMA8</name>
    <dbReference type="NCBI Taxonomy" id="2563858"/>
    <lineage>
        <taxon>Bacteria</taxon>
        <taxon>Bacillati</taxon>
        <taxon>Cyanobacteriota</taxon>
        <taxon>Cyanophyceae</taxon>
        <taxon>Oscillatoriophycideae</taxon>
        <taxon>Oscillatoriales</taxon>
        <taxon>Microcoleaceae</taxon>
        <taxon>Microcoleus</taxon>
        <taxon>Microcoleus asticus</taxon>
    </lineage>
</organism>
<gene>
    <name evidence="1" type="ORF">E5S67_04489</name>
</gene>
<evidence type="ECO:0000313" key="1">
    <source>
        <dbReference type="EMBL" id="NQE36724.1"/>
    </source>
</evidence>
<keyword evidence="2" id="KW-1185">Reference proteome</keyword>
<dbReference type="Proteomes" id="UP000702425">
    <property type="component" value="Unassembled WGS sequence"/>
</dbReference>
<accession>A0ABX2D289</accession>
<proteinExistence type="predicted"/>
<name>A0ABX2D289_9CYAN</name>
<dbReference type="EMBL" id="SRRZ01000096">
    <property type="protein sequence ID" value="NQE36724.1"/>
    <property type="molecule type" value="Genomic_DNA"/>
</dbReference>
<evidence type="ECO:0000313" key="2">
    <source>
        <dbReference type="Proteomes" id="UP000702425"/>
    </source>
</evidence>
<protein>
    <submittedName>
        <fullName evidence="1">Uncharacterized protein</fullName>
    </submittedName>
</protein>
<comment type="caution">
    <text evidence="1">The sequence shown here is derived from an EMBL/GenBank/DDBJ whole genome shotgun (WGS) entry which is preliminary data.</text>
</comment>
<reference evidence="1 2" key="1">
    <citation type="journal article" date="2020" name="Sci. Rep.">
        <title>A novel cyanobacterial geosmin producer, revising GeoA distribution and dispersion patterns in Bacteria.</title>
        <authorList>
            <person name="Churro C."/>
            <person name="Semedo-Aguiar A.P."/>
            <person name="Silva A.D."/>
            <person name="Pereira-Leal J.B."/>
            <person name="Leite R.B."/>
        </authorList>
    </citation>
    <scope>NUCLEOTIDE SEQUENCE [LARGE SCALE GENOMIC DNA]</scope>
    <source>
        <strain evidence="1 2">IPMA8</strain>
    </source>
</reference>
<sequence>METYYKPLYKPNQVFYASGKTAIVTGWTLKGTVVKKKLEEHEYGAIEQLYSATRGINFLLRNLLWNPHIRLLIVVNATKEDKNSGAVQCLLDFFRQGFEEGKSEEGVKCWRIKSKIIGYIDPEIPLENLQQLRKSIECHETTSITETVTLAKDLAKLGEKPEWATPTIFPLVENLPTVLPGQRYGHRIEGKTIAETWVKIIHRIKTTGVLRPTGYDGQVQELIDLMAVVTDEPPEFFFPEPNYLPIDRPFLEDYIPQMLEDAPYHEGIKCMVSGCGHGLGVTKLSRSSPNSSTRLMLPAPLSTSGILVVAIYFSDPTIPSTMNTVGVRVSLTSGCASWMGNSH</sequence>